<name>A0A415PPK4_9FIRM</name>
<dbReference type="AlphaFoldDB" id="A0A415PPK4"/>
<feature type="transmembrane region" description="Helical" evidence="7">
    <location>
        <begin position="388"/>
        <end position="406"/>
    </location>
</feature>
<keyword evidence="2" id="KW-0813">Transport</keyword>
<dbReference type="Pfam" id="PF01554">
    <property type="entry name" value="MatE"/>
    <property type="match status" value="2"/>
</dbReference>
<dbReference type="Proteomes" id="UP000284868">
    <property type="component" value="Unassembled WGS sequence"/>
</dbReference>
<feature type="transmembrane region" description="Helical" evidence="7">
    <location>
        <begin position="320"/>
        <end position="340"/>
    </location>
</feature>
<dbReference type="PANTHER" id="PTHR43549:SF2">
    <property type="entry name" value="MULTIDRUG RESISTANCE PROTEIN NORM-RELATED"/>
    <property type="match status" value="1"/>
</dbReference>
<dbReference type="PIRSF" id="PIRSF006603">
    <property type="entry name" value="DinF"/>
    <property type="match status" value="1"/>
</dbReference>
<evidence type="ECO:0000256" key="5">
    <source>
        <dbReference type="ARBA" id="ARBA00022989"/>
    </source>
</evidence>
<keyword evidence="6 7" id="KW-0472">Membrane</keyword>
<comment type="subcellular location">
    <subcellularLocation>
        <location evidence="1">Cell membrane</location>
        <topology evidence="1">Multi-pass membrane protein</topology>
    </subcellularLocation>
</comment>
<dbReference type="GO" id="GO:0015297">
    <property type="term" value="F:antiporter activity"/>
    <property type="evidence" value="ECO:0007669"/>
    <property type="project" value="InterPro"/>
</dbReference>
<protein>
    <submittedName>
        <fullName evidence="8">MATE family efflux transporter</fullName>
    </submittedName>
</protein>
<keyword evidence="3" id="KW-1003">Cell membrane</keyword>
<gene>
    <name evidence="8" type="ORF">DWZ83_02540</name>
</gene>
<keyword evidence="9" id="KW-1185">Reference proteome</keyword>
<feature type="transmembrane region" description="Helical" evidence="7">
    <location>
        <begin position="56"/>
        <end position="77"/>
    </location>
</feature>
<dbReference type="CDD" id="cd13144">
    <property type="entry name" value="MATE_like_4"/>
    <property type="match status" value="1"/>
</dbReference>
<evidence type="ECO:0000256" key="7">
    <source>
        <dbReference type="SAM" id="Phobius"/>
    </source>
</evidence>
<sequence>MEKITKMGNERVFPLLVGMALPPMASMLVQSLYNIVDSMFVAAYSKEGLTAVSLAFPIQTLIVACSVGIGVGVNSYIARKMGERNVEEAKSAVMHGLLLALIAYLIFFIVGIVAIRPFFALYTSDVGIYNDACIYTFINVMFSFGCFFHICLEKVFQAIGSMKVPMALQALGCVVNIVLDPLFIFGFKGIPGMGVAGAAIATILGQLVSMSLSFYFLFVKTKEICPDVRKFHFSFPTIRKILNVGLPTACMNALASLLVVGLNGLLITFSNAAVSVFGIYYKLQTFVFMPVSGLTQGAMPIMSFNYGAKKVERLKDALKYSLWIAFGIMLIGTLLFMLAPKWLLMIFQADAAMLKIGIRALRTIAIGFIPAVLGYILPTLFQSMGKGLPSLAVFLLRNGLTLPLAYMLSTCLGLNGIWISFPLAEVAAAGCATEIFLYMNKHYIRPLKKLEKDIATI</sequence>
<organism evidence="8 9">
    <name type="scientific">Amedibacillus dolichus</name>
    <dbReference type="NCBI Taxonomy" id="31971"/>
    <lineage>
        <taxon>Bacteria</taxon>
        <taxon>Bacillati</taxon>
        <taxon>Bacillota</taxon>
        <taxon>Erysipelotrichia</taxon>
        <taxon>Erysipelotrichales</taxon>
        <taxon>Erysipelotrichaceae</taxon>
        <taxon>Amedibacillus</taxon>
    </lineage>
</organism>
<dbReference type="OrthoDB" id="9811110at2"/>
<feature type="transmembrane region" description="Helical" evidence="7">
    <location>
        <begin position="97"/>
        <end position="122"/>
    </location>
</feature>
<proteinExistence type="predicted"/>
<feature type="transmembrane region" description="Helical" evidence="7">
    <location>
        <begin position="360"/>
        <end position="381"/>
    </location>
</feature>
<evidence type="ECO:0000256" key="4">
    <source>
        <dbReference type="ARBA" id="ARBA00022692"/>
    </source>
</evidence>
<dbReference type="InterPro" id="IPR002528">
    <property type="entry name" value="MATE_fam"/>
</dbReference>
<comment type="caution">
    <text evidence="8">The sequence shown here is derived from an EMBL/GenBank/DDBJ whole genome shotgun (WGS) entry which is preliminary data.</text>
</comment>
<dbReference type="RefSeq" id="WP_118365318.1">
    <property type="nucleotide sequence ID" value="NZ_JBKSSH010000006.1"/>
</dbReference>
<keyword evidence="5 7" id="KW-1133">Transmembrane helix</keyword>
<feature type="transmembrane region" description="Helical" evidence="7">
    <location>
        <begin position="164"/>
        <end position="187"/>
    </location>
</feature>
<accession>A0A415PPK4</accession>
<dbReference type="PANTHER" id="PTHR43549">
    <property type="entry name" value="MULTIDRUG RESISTANCE PROTEIN YPNP-RELATED"/>
    <property type="match status" value="1"/>
</dbReference>
<evidence type="ECO:0000256" key="1">
    <source>
        <dbReference type="ARBA" id="ARBA00004651"/>
    </source>
</evidence>
<evidence type="ECO:0000256" key="3">
    <source>
        <dbReference type="ARBA" id="ARBA00022475"/>
    </source>
</evidence>
<evidence type="ECO:0000256" key="6">
    <source>
        <dbReference type="ARBA" id="ARBA00023136"/>
    </source>
</evidence>
<dbReference type="InterPro" id="IPR052031">
    <property type="entry name" value="Membrane_Transporter-Flippase"/>
</dbReference>
<dbReference type="GO" id="GO:0005886">
    <property type="term" value="C:plasma membrane"/>
    <property type="evidence" value="ECO:0007669"/>
    <property type="project" value="UniProtKB-SubCell"/>
</dbReference>
<dbReference type="InterPro" id="IPR048279">
    <property type="entry name" value="MdtK-like"/>
</dbReference>
<dbReference type="EMBL" id="QRPK01000007">
    <property type="protein sequence ID" value="RHM14526.1"/>
    <property type="molecule type" value="Genomic_DNA"/>
</dbReference>
<feature type="transmembrane region" description="Helical" evidence="7">
    <location>
        <begin position="287"/>
        <end position="308"/>
    </location>
</feature>
<feature type="transmembrane region" description="Helical" evidence="7">
    <location>
        <begin position="12"/>
        <end position="36"/>
    </location>
</feature>
<feature type="transmembrane region" description="Helical" evidence="7">
    <location>
        <begin position="193"/>
        <end position="219"/>
    </location>
</feature>
<reference evidence="8 9" key="1">
    <citation type="submission" date="2018-08" db="EMBL/GenBank/DDBJ databases">
        <title>A genome reference for cultivated species of the human gut microbiota.</title>
        <authorList>
            <person name="Zou Y."/>
            <person name="Xue W."/>
            <person name="Luo G."/>
        </authorList>
    </citation>
    <scope>NUCLEOTIDE SEQUENCE [LARGE SCALE GENOMIC DNA]</scope>
    <source>
        <strain evidence="8 9">AF35-6BH</strain>
    </source>
</reference>
<feature type="transmembrane region" description="Helical" evidence="7">
    <location>
        <begin position="418"/>
        <end position="439"/>
    </location>
</feature>
<feature type="transmembrane region" description="Helical" evidence="7">
    <location>
        <begin position="134"/>
        <end position="152"/>
    </location>
</feature>
<evidence type="ECO:0000313" key="9">
    <source>
        <dbReference type="Proteomes" id="UP000284868"/>
    </source>
</evidence>
<evidence type="ECO:0000313" key="8">
    <source>
        <dbReference type="EMBL" id="RHM14526.1"/>
    </source>
</evidence>
<keyword evidence="4 7" id="KW-0812">Transmembrane</keyword>
<dbReference type="GO" id="GO:0042910">
    <property type="term" value="F:xenobiotic transmembrane transporter activity"/>
    <property type="evidence" value="ECO:0007669"/>
    <property type="project" value="InterPro"/>
</dbReference>
<dbReference type="NCBIfam" id="TIGR00797">
    <property type="entry name" value="matE"/>
    <property type="match status" value="1"/>
</dbReference>
<evidence type="ECO:0000256" key="2">
    <source>
        <dbReference type="ARBA" id="ARBA00022448"/>
    </source>
</evidence>